<dbReference type="Pfam" id="PF12937">
    <property type="entry name" value="F-box-like"/>
    <property type="match status" value="1"/>
</dbReference>
<dbReference type="Proteomes" id="UP000256964">
    <property type="component" value="Unassembled WGS sequence"/>
</dbReference>
<dbReference type="OrthoDB" id="2752411at2759"/>
<feature type="domain" description="F-box" evidence="1">
    <location>
        <begin position="47"/>
        <end position="101"/>
    </location>
</feature>
<evidence type="ECO:0000313" key="3">
    <source>
        <dbReference type="Proteomes" id="UP000256964"/>
    </source>
</evidence>
<sequence>MTLCYSSAGAYRCANRKSLMEKKEMLMKRKKVPQRELFKTLVALNDTQPVNTLPRELLIYVIEYLLPTSDAVEEDHWIGRLYVCRRWYEIITTMPSFWRHIYVSSHPQWLELCLSRCVGMPADIYFTGRFSRQATLPMLEEHGHLVRAITYSILRSSWASDITHLLALPLSALEKVEILLQTQSQRLALVELPPESCARLQSLCLRSCDAPRDPAAYTSLRTLKLIDSSWSISFGQFLNILVGAEQLEEMVLDNCLSGLRNCPNGFPSSHPPTRSPTTMSRLRTLQLTTVRSSLGAQILAHIRVPKATHINVDTYAHSDQPQPSVWGLLPKNIASFSPIFSTATSVTVGFPESYRCEVVAQSATRRLSMSVFLRRYPQFSDTWEAMEGFLKMFTDAPVSTLTVTGEAELVSGATWEHVFRSLPMLEHLDLTGRSYFGSVFAALRSASEHGGGFMCCPDLSTVSLLDHSHHSENDPFPKVAFDQLLEALRLRAEGGVGLKKLKIFSRYRRWRTKKGRKYPTVAMKRLVSELDLTI</sequence>
<evidence type="ECO:0000313" key="2">
    <source>
        <dbReference type="EMBL" id="RDX45927.1"/>
    </source>
</evidence>
<dbReference type="PROSITE" id="PS50181">
    <property type="entry name" value="FBOX"/>
    <property type="match status" value="1"/>
</dbReference>
<dbReference type="STRING" id="139420.A0A371D069"/>
<accession>A0A371D069</accession>
<organism evidence="2 3">
    <name type="scientific">Lentinus brumalis</name>
    <dbReference type="NCBI Taxonomy" id="2498619"/>
    <lineage>
        <taxon>Eukaryota</taxon>
        <taxon>Fungi</taxon>
        <taxon>Dikarya</taxon>
        <taxon>Basidiomycota</taxon>
        <taxon>Agaricomycotina</taxon>
        <taxon>Agaricomycetes</taxon>
        <taxon>Polyporales</taxon>
        <taxon>Polyporaceae</taxon>
        <taxon>Lentinus</taxon>
    </lineage>
</organism>
<dbReference type="AlphaFoldDB" id="A0A371D069"/>
<dbReference type="SUPFAM" id="SSF81383">
    <property type="entry name" value="F-box domain"/>
    <property type="match status" value="1"/>
</dbReference>
<name>A0A371D069_9APHY</name>
<keyword evidence="3" id="KW-1185">Reference proteome</keyword>
<reference evidence="2 3" key="1">
    <citation type="journal article" date="2018" name="Biotechnol. Biofuels">
        <title>Integrative visual omics of the white-rot fungus Polyporus brumalis exposes the biotechnological potential of its oxidative enzymes for delignifying raw plant biomass.</title>
        <authorList>
            <person name="Miyauchi S."/>
            <person name="Rancon A."/>
            <person name="Drula E."/>
            <person name="Hage H."/>
            <person name="Chaduli D."/>
            <person name="Favel A."/>
            <person name="Grisel S."/>
            <person name="Henrissat B."/>
            <person name="Herpoel-Gimbert I."/>
            <person name="Ruiz-Duenas F.J."/>
            <person name="Chevret D."/>
            <person name="Hainaut M."/>
            <person name="Lin J."/>
            <person name="Wang M."/>
            <person name="Pangilinan J."/>
            <person name="Lipzen A."/>
            <person name="Lesage-Meessen L."/>
            <person name="Navarro D."/>
            <person name="Riley R."/>
            <person name="Grigoriev I.V."/>
            <person name="Zhou S."/>
            <person name="Raouche S."/>
            <person name="Rosso M.N."/>
        </authorList>
    </citation>
    <scope>NUCLEOTIDE SEQUENCE [LARGE SCALE GENOMIC DNA]</scope>
    <source>
        <strain evidence="2 3">BRFM 1820</strain>
    </source>
</reference>
<dbReference type="Gene3D" id="3.80.10.10">
    <property type="entry name" value="Ribonuclease Inhibitor"/>
    <property type="match status" value="1"/>
</dbReference>
<dbReference type="InterPro" id="IPR001810">
    <property type="entry name" value="F-box_dom"/>
</dbReference>
<dbReference type="Gene3D" id="1.20.1280.50">
    <property type="match status" value="1"/>
</dbReference>
<dbReference type="InterPro" id="IPR036047">
    <property type="entry name" value="F-box-like_dom_sf"/>
</dbReference>
<dbReference type="EMBL" id="KZ857432">
    <property type="protein sequence ID" value="RDX45927.1"/>
    <property type="molecule type" value="Genomic_DNA"/>
</dbReference>
<proteinExistence type="predicted"/>
<protein>
    <recommendedName>
        <fullName evidence="1">F-box domain-containing protein</fullName>
    </recommendedName>
</protein>
<evidence type="ECO:0000259" key="1">
    <source>
        <dbReference type="PROSITE" id="PS50181"/>
    </source>
</evidence>
<gene>
    <name evidence="2" type="ORF">OH76DRAFT_1558765</name>
</gene>
<dbReference type="InterPro" id="IPR032675">
    <property type="entry name" value="LRR_dom_sf"/>
</dbReference>